<feature type="transmembrane region" description="Helical" evidence="5">
    <location>
        <begin position="20"/>
        <end position="40"/>
    </location>
</feature>
<keyword evidence="5" id="KW-0812">Transmembrane</keyword>
<evidence type="ECO:0000313" key="8">
    <source>
        <dbReference type="Proteomes" id="UP000002729"/>
    </source>
</evidence>
<evidence type="ECO:0000256" key="2">
    <source>
        <dbReference type="ARBA" id="ARBA00022741"/>
    </source>
</evidence>
<gene>
    <name evidence="7" type="ORF">AURANDRAFT_63036</name>
</gene>
<feature type="transmembrane region" description="Helical" evidence="5">
    <location>
        <begin position="238"/>
        <end position="258"/>
    </location>
</feature>
<dbReference type="GO" id="GO:0016874">
    <property type="term" value="F:ligase activity"/>
    <property type="evidence" value="ECO:0007669"/>
    <property type="project" value="UniProtKB-KW"/>
</dbReference>
<dbReference type="GO" id="GO:0046872">
    <property type="term" value="F:metal ion binding"/>
    <property type="evidence" value="ECO:0007669"/>
    <property type="project" value="InterPro"/>
</dbReference>
<keyword evidence="2 4" id="KW-0547">Nucleotide-binding</keyword>
<dbReference type="InterPro" id="IPR011761">
    <property type="entry name" value="ATP-grasp"/>
</dbReference>
<dbReference type="GO" id="GO:0005524">
    <property type="term" value="F:ATP binding"/>
    <property type="evidence" value="ECO:0007669"/>
    <property type="project" value="UniProtKB-UniRule"/>
</dbReference>
<dbReference type="PANTHER" id="PTHR43585:SF2">
    <property type="entry name" value="ATP-GRASP ENZYME FSQD"/>
    <property type="match status" value="1"/>
</dbReference>
<dbReference type="OrthoDB" id="434648at2759"/>
<evidence type="ECO:0000256" key="1">
    <source>
        <dbReference type="ARBA" id="ARBA00022598"/>
    </source>
</evidence>
<dbReference type="Pfam" id="PF13535">
    <property type="entry name" value="ATP-grasp_4"/>
    <property type="match status" value="1"/>
</dbReference>
<evidence type="ECO:0000256" key="4">
    <source>
        <dbReference type="PROSITE-ProRule" id="PRU00409"/>
    </source>
</evidence>
<dbReference type="AlphaFoldDB" id="F0Y561"/>
<dbReference type="InParanoid" id="F0Y561"/>
<keyword evidence="5" id="KW-0472">Membrane</keyword>
<feature type="transmembrane region" description="Helical" evidence="5">
    <location>
        <begin position="209"/>
        <end position="231"/>
    </location>
</feature>
<name>F0Y561_AURAN</name>
<dbReference type="PANTHER" id="PTHR43585">
    <property type="entry name" value="FUMIPYRROLE BIOSYNTHESIS PROTEIN C"/>
    <property type="match status" value="1"/>
</dbReference>
<evidence type="ECO:0000313" key="7">
    <source>
        <dbReference type="EMBL" id="EGB09856.1"/>
    </source>
</evidence>
<dbReference type="Proteomes" id="UP000002729">
    <property type="component" value="Unassembled WGS sequence"/>
</dbReference>
<accession>F0Y561</accession>
<organism evidence="8">
    <name type="scientific">Aureococcus anophagefferens</name>
    <name type="common">Harmful bloom alga</name>
    <dbReference type="NCBI Taxonomy" id="44056"/>
    <lineage>
        <taxon>Eukaryota</taxon>
        <taxon>Sar</taxon>
        <taxon>Stramenopiles</taxon>
        <taxon>Ochrophyta</taxon>
        <taxon>Pelagophyceae</taxon>
        <taxon>Pelagomonadales</taxon>
        <taxon>Pelagomonadaceae</taxon>
        <taxon>Aureococcus</taxon>
    </lineage>
</organism>
<dbReference type="eggNOG" id="ENOG502S0EE">
    <property type="taxonomic scope" value="Eukaryota"/>
</dbReference>
<protein>
    <recommendedName>
        <fullName evidence="6">ATP-grasp domain-containing protein</fullName>
    </recommendedName>
</protein>
<evidence type="ECO:0000259" key="6">
    <source>
        <dbReference type="PROSITE" id="PS50975"/>
    </source>
</evidence>
<evidence type="ECO:0000256" key="3">
    <source>
        <dbReference type="ARBA" id="ARBA00022840"/>
    </source>
</evidence>
<dbReference type="InterPro" id="IPR052032">
    <property type="entry name" value="ATP-dep_AA_Ligase"/>
</dbReference>
<keyword evidence="8" id="KW-1185">Reference proteome</keyword>
<feature type="transmembrane region" description="Helical" evidence="5">
    <location>
        <begin position="139"/>
        <end position="161"/>
    </location>
</feature>
<dbReference type="GeneID" id="20224155"/>
<dbReference type="RefSeq" id="XP_009035886.1">
    <property type="nucleotide sequence ID" value="XM_009037638.1"/>
</dbReference>
<dbReference type="EMBL" id="GL833125">
    <property type="protein sequence ID" value="EGB09856.1"/>
    <property type="molecule type" value="Genomic_DNA"/>
</dbReference>
<keyword evidence="1" id="KW-0436">Ligase</keyword>
<proteinExistence type="predicted"/>
<dbReference type="Gene3D" id="3.30.470.20">
    <property type="entry name" value="ATP-grasp fold, B domain"/>
    <property type="match status" value="1"/>
</dbReference>
<reference evidence="7 8" key="1">
    <citation type="journal article" date="2011" name="Proc. Natl. Acad. Sci. U.S.A.">
        <title>Niche of harmful alga Aureococcus anophagefferens revealed through ecogenomics.</title>
        <authorList>
            <person name="Gobler C.J."/>
            <person name="Berry D.L."/>
            <person name="Dyhrman S.T."/>
            <person name="Wilhelm S.W."/>
            <person name="Salamov A."/>
            <person name="Lobanov A.V."/>
            <person name="Zhang Y."/>
            <person name="Collier J.L."/>
            <person name="Wurch L.L."/>
            <person name="Kustka A.B."/>
            <person name="Dill B.D."/>
            <person name="Shah M."/>
            <person name="VerBerkmoes N.C."/>
            <person name="Kuo A."/>
            <person name="Terry A."/>
            <person name="Pangilinan J."/>
            <person name="Lindquist E.A."/>
            <person name="Lucas S."/>
            <person name="Paulsen I.T."/>
            <person name="Hattenrath-Lehmann T.K."/>
            <person name="Talmage S.C."/>
            <person name="Walker E.A."/>
            <person name="Koch F."/>
            <person name="Burson A.M."/>
            <person name="Marcoval M.A."/>
            <person name="Tang Y.Z."/>
            <person name="Lecleir G.R."/>
            <person name="Coyne K.J."/>
            <person name="Berg G.M."/>
            <person name="Bertrand E.M."/>
            <person name="Saito M.A."/>
            <person name="Gladyshev V.N."/>
            <person name="Grigoriev I.V."/>
        </authorList>
    </citation>
    <scope>NUCLEOTIDE SEQUENCE [LARGE SCALE GENOMIC DNA]</scope>
    <source>
        <strain evidence="8">CCMP 1984</strain>
    </source>
</reference>
<evidence type="ECO:0000256" key="5">
    <source>
        <dbReference type="SAM" id="Phobius"/>
    </source>
</evidence>
<dbReference type="KEGG" id="aaf:AURANDRAFT_63036"/>
<dbReference type="PROSITE" id="PS50975">
    <property type="entry name" value="ATP_GRASP"/>
    <property type="match status" value="1"/>
</dbReference>
<sequence length="779" mass="81240">MGRGGERALKTPDDAFIDLGAFATLAVALPATLLLTWLLTVSWAEYWGRRTYVAARFAYADGALFDGTPLTYGTDYVLAAWCAYLGVRATTNVPPGAPSRATRLRLRRLMFKYAVQCLLGGLAHHAHDGTAAYLNRWTFRLLWTAVVGCVASSGADLFAIAEGLRFVPPAGPLRDLARVARLSPAAADAWGLALWLLTALGAFSCTRPAGDIFAVGVTQSPATAALILAILARPRPGVAVASVGLVLNVPLVFAYPFAVWSGLGLGTVNGLLHAWLAVAWGSQGLGLARFCDGVDGRREGPTTRSAARRTARRPPSLAARLLAALGVAAAAKAPTRTAVRARERALERGRAEDNGAVAAFAAPDADAVGAAVVVDPLCDYLGLALARELLDRGVAVATVLSDYVGGGLCDGGQPPPPLRAPAASREAPWLEAADAPPLLACFSESDAGIATAERLGRALDAAFANGDGVDRRHKWLLHEKLRDAGLPHCAQALCDTAEDVVAFQKTHNTIVVKPCRGVGSDGVFKCETAAECREAFDALRATTRYGGGFNDVVLAQAFLAGVEYAVDSVSRDGEHKVTALWRYDKRPANGGAFVYRGTWLADAAGAGAVLETLRACLDALGHANGPAHSELIVGDDGAATLVEVNARFHNANVRPLVAACVAGPDAIAAAAAACLPSADEWDAIAADPTLERAGVLAHLVSAVEGPLAAVDGDALARLRSLPTLVDHELYVDEPGGAMVKTVDIKTDSGWALLAGPEAAVAADYAAIQDLQYELFRVDS</sequence>
<keyword evidence="5" id="KW-1133">Transmembrane helix</keyword>
<keyword evidence="3 4" id="KW-0067">ATP-binding</keyword>
<dbReference type="SUPFAM" id="SSF56059">
    <property type="entry name" value="Glutathione synthetase ATP-binding domain-like"/>
    <property type="match status" value="1"/>
</dbReference>
<feature type="domain" description="ATP-grasp" evidence="6">
    <location>
        <begin position="478"/>
        <end position="675"/>
    </location>
</feature>